<keyword evidence="6" id="KW-1185">Reference proteome</keyword>
<keyword evidence="2" id="KW-0378">Hydrolase</keyword>
<feature type="active site" description="Proton acceptor" evidence="2">
    <location>
        <position position="293"/>
    </location>
</feature>
<feature type="active site" description="Nucleophile" evidence="2">
    <location>
        <position position="99"/>
    </location>
</feature>
<keyword evidence="2" id="KW-0442">Lipid degradation</keyword>
<evidence type="ECO:0000256" key="3">
    <source>
        <dbReference type="SAM" id="MobiDB-lite"/>
    </source>
</evidence>
<organism evidence="5 6">
    <name type="scientific">Planomonospora corallina</name>
    <dbReference type="NCBI Taxonomy" id="1806052"/>
    <lineage>
        <taxon>Bacteria</taxon>
        <taxon>Bacillati</taxon>
        <taxon>Actinomycetota</taxon>
        <taxon>Actinomycetes</taxon>
        <taxon>Streptosporangiales</taxon>
        <taxon>Streptosporangiaceae</taxon>
        <taxon>Planomonospora</taxon>
    </lineage>
</organism>
<evidence type="ECO:0000256" key="2">
    <source>
        <dbReference type="PROSITE-ProRule" id="PRU01161"/>
    </source>
</evidence>
<dbReference type="InterPro" id="IPR002641">
    <property type="entry name" value="PNPLA_dom"/>
</dbReference>
<name>A0ABV8I1P4_9ACTN</name>
<sequence>MQERDTPAAVPGDDREDIRLAVVLNGGVSLAVWMGGVTAEINRLAASSPGGPADPGGPDPGGPADPGGSADPGGRPEVYRELLEAVEATVRVDVIAGSSAGGVNGAALAYAQVYRADLRRLGRLWAGTGSLAELLRVPFAPPAPSLLRGDGHLLPELAGAFDRLVPASLRPDRYVPPADRPLDLMITATLMEGEQETFCDDFGNGITETDSAAVFRFTRDAGTPPEEDPFHFAHDAARRLALAARCTASFPVAFEPGFAPVGAEGPDDLHPDLGGSGRRPAVASFAPSRHVLDGAILRNRPVEPALEAVYRQPADRQVRRLLMYVNPDPAAAVPERAADPGDPPSLRAVLETLVRLPFEQSVADELRRIQEANARVRAERARRPDLLGALDTGLAARLMPACARVRTRREAARIHAAVTRRTARRGEAEARREGTAWRGGVAWRVEEFAEALAGLTGQDVVRLVPAGLPGGSGRGRAAADWDWDWDWGLEPVEHLGRVAVDVLKRAIWLAPPSGRGLRARLRGHRRELHAALAELERARRAEEAFWAGRAGLLPAPPTGPSLRRRVLRDWLAGALARTAPDGGPSEAAEAGGG</sequence>
<dbReference type="InterPro" id="IPR016035">
    <property type="entry name" value="Acyl_Trfase/lysoPLipase"/>
</dbReference>
<feature type="short sequence motif" description="DGA/G" evidence="2">
    <location>
        <begin position="293"/>
        <end position="295"/>
    </location>
</feature>
<evidence type="ECO:0000313" key="5">
    <source>
        <dbReference type="EMBL" id="MFC4056993.1"/>
    </source>
</evidence>
<dbReference type="EMBL" id="JBHSBM010000005">
    <property type="protein sequence ID" value="MFC4056993.1"/>
    <property type="molecule type" value="Genomic_DNA"/>
</dbReference>
<feature type="region of interest" description="Disordered" evidence="3">
    <location>
        <begin position="45"/>
        <end position="76"/>
    </location>
</feature>
<protein>
    <submittedName>
        <fullName evidence="5">Patatin-like protein</fullName>
    </submittedName>
</protein>
<dbReference type="SUPFAM" id="SSF52151">
    <property type="entry name" value="FabD/lysophospholipase-like"/>
    <property type="match status" value="1"/>
</dbReference>
<reference evidence="6" key="1">
    <citation type="journal article" date="2019" name="Int. J. Syst. Evol. Microbiol.">
        <title>The Global Catalogue of Microorganisms (GCM) 10K type strain sequencing project: providing services to taxonomists for standard genome sequencing and annotation.</title>
        <authorList>
            <consortium name="The Broad Institute Genomics Platform"/>
            <consortium name="The Broad Institute Genome Sequencing Center for Infectious Disease"/>
            <person name="Wu L."/>
            <person name="Ma J."/>
        </authorList>
    </citation>
    <scope>NUCLEOTIDE SEQUENCE [LARGE SCALE GENOMIC DNA]</scope>
    <source>
        <strain evidence="6">TBRC 4489</strain>
    </source>
</reference>
<proteinExistence type="predicted"/>
<evidence type="ECO:0000256" key="1">
    <source>
        <dbReference type="ARBA" id="ARBA00023098"/>
    </source>
</evidence>
<dbReference type="PROSITE" id="PS51635">
    <property type="entry name" value="PNPLA"/>
    <property type="match status" value="1"/>
</dbReference>
<dbReference type="RefSeq" id="WP_377284949.1">
    <property type="nucleotide sequence ID" value="NZ_JBHSBM010000005.1"/>
</dbReference>
<feature type="domain" description="PNPLA" evidence="4">
    <location>
        <begin position="22"/>
        <end position="306"/>
    </location>
</feature>
<accession>A0ABV8I1P4</accession>
<dbReference type="Gene3D" id="3.40.1090.10">
    <property type="entry name" value="Cytosolic phospholipase A2 catalytic domain"/>
    <property type="match status" value="1"/>
</dbReference>
<feature type="short sequence motif" description="GXSXG" evidence="2">
    <location>
        <begin position="97"/>
        <end position="101"/>
    </location>
</feature>
<comment type="caution">
    <text evidence="2">Lacks conserved residue(s) required for the propagation of feature annotation.</text>
</comment>
<dbReference type="NCBIfam" id="TIGR03607">
    <property type="entry name" value="patatin-like protein"/>
    <property type="match status" value="1"/>
</dbReference>
<dbReference type="InterPro" id="IPR019894">
    <property type="entry name" value="Patatin-related_protein"/>
</dbReference>
<gene>
    <name evidence="5" type="ORF">ACFOWE_01715</name>
</gene>
<dbReference type="Pfam" id="PF01734">
    <property type="entry name" value="Patatin"/>
    <property type="match status" value="1"/>
</dbReference>
<evidence type="ECO:0000259" key="4">
    <source>
        <dbReference type="PROSITE" id="PS51635"/>
    </source>
</evidence>
<comment type="caution">
    <text evidence="5">The sequence shown here is derived from an EMBL/GenBank/DDBJ whole genome shotgun (WGS) entry which is preliminary data.</text>
</comment>
<dbReference type="Proteomes" id="UP001595850">
    <property type="component" value="Unassembled WGS sequence"/>
</dbReference>
<evidence type="ECO:0000313" key="6">
    <source>
        <dbReference type="Proteomes" id="UP001595850"/>
    </source>
</evidence>
<feature type="non-terminal residue" evidence="5">
    <location>
        <position position="593"/>
    </location>
</feature>
<keyword evidence="1 2" id="KW-0443">Lipid metabolism</keyword>